<name>A0ABV1SG99_9RHOB</name>
<sequence length="101" mass="11488">MSRNYTSIRPKLDRVYSVEQVVSLYSICRNTLGNSIASGLLPPDANQPRIFRGAELARFHQERAGIKTPLRRGKFKCMSCKARVFPDLSTLRFLIVSQLMV</sequence>
<evidence type="ECO:0000313" key="1">
    <source>
        <dbReference type="EMBL" id="MER5171928.1"/>
    </source>
</evidence>
<reference evidence="1 2" key="1">
    <citation type="submission" date="2024-01" db="EMBL/GenBank/DDBJ databases">
        <authorList>
            <person name="Deng Y."/>
            <person name="Su J."/>
        </authorList>
    </citation>
    <scope>NUCLEOTIDE SEQUENCE [LARGE SCALE GENOMIC DNA]</scope>
    <source>
        <strain evidence="1 2">CPCC 100088</strain>
    </source>
</reference>
<evidence type="ECO:0008006" key="3">
    <source>
        <dbReference type="Google" id="ProtNLM"/>
    </source>
</evidence>
<reference evidence="1 2" key="2">
    <citation type="submission" date="2024-06" db="EMBL/GenBank/DDBJ databases">
        <title>Thioclava kandeliae sp. nov. from a rhizosphere soil sample of Kandelia candel in a mangrove.</title>
        <authorList>
            <person name="Mu T."/>
        </authorList>
    </citation>
    <scope>NUCLEOTIDE SEQUENCE [LARGE SCALE GENOMIC DNA]</scope>
    <source>
        <strain evidence="1 2">CPCC 100088</strain>
    </source>
</reference>
<evidence type="ECO:0000313" key="2">
    <source>
        <dbReference type="Proteomes" id="UP001438953"/>
    </source>
</evidence>
<gene>
    <name evidence="1" type="ORF">VSX56_09065</name>
</gene>
<accession>A0ABV1SG99</accession>
<dbReference type="Proteomes" id="UP001438953">
    <property type="component" value="Unassembled WGS sequence"/>
</dbReference>
<comment type="caution">
    <text evidence="1">The sequence shown here is derived from an EMBL/GenBank/DDBJ whole genome shotgun (WGS) entry which is preliminary data.</text>
</comment>
<proteinExistence type="predicted"/>
<dbReference type="EMBL" id="JAYWLC010000005">
    <property type="protein sequence ID" value="MER5171928.1"/>
    <property type="molecule type" value="Genomic_DNA"/>
</dbReference>
<protein>
    <recommendedName>
        <fullName evidence="3">DNA-binding protein</fullName>
    </recommendedName>
</protein>
<organism evidence="1 2">
    <name type="scientific">Thioclava kandeliae</name>
    <dbReference type="NCBI Taxonomy" id="3070818"/>
    <lineage>
        <taxon>Bacteria</taxon>
        <taxon>Pseudomonadati</taxon>
        <taxon>Pseudomonadota</taxon>
        <taxon>Alphaproteobacteria</taxon>
        <taxon>Rhodobacterales</taxon>
        <taxon>Paracoccaceae</taxon>
        <taxon>Thioclava</taxon>
    </lineage>
</organism>
<dbReference type="RefSeq" id="WP_350936529.1">
    <property type="nucleotide sequence ID" value="NZ_JAYWLC010000005.1"/>
</dbReference>
<keyword evidence="2" id="KW-1185">Reference proteome</keyword>